<comment type="similarity">
    <text evidence="11">Belongs to the RecD family.</text>
</comment>
<feature type="binding site" evidence="11">
    <location>
        <begin position="165"/>
        <end position="172"/>
    </location>
    <ligand>
        <name>ATP</name>
        <dbReference type="ChEBI" id="CHEBI:30616"/>
    </ligand>
</feature>
<evidence type="ECO:0000259" key="12">
    <source>
        <dbReference type="SMART" id="SM00382"/>
    </source>
</evidence>
<dbReference type="GO" id="GO:0043139">
    <property type="term" value="F:5'-3' DNA helicase activity"/>
    <property type="evidence" value="ECO:0007669"/>
    <property type="project" value="UniProtKB-UniRule"/>
</dbReference>
<gene>
    <name evidence="11" type="primary">recD</name>
    <name evidence="13" type="ORF">C8D98_2132</name>
</gene>
<dbReference type="EMBL" id="SMGG01000005">
    <property type="protein sequence ID" value="TCK59961.1"/>
    <property type="molecule type" value="Genomic_DNA"/>
</dbReference>
<dbReference type="Gene3D" id="3.40.50.300">
    <property type="entry name" value="P-loop containing nucleotide triphosphate hydrolases"/>
    <property type="match status" value="3"/>
</dbReference>
<dbReference type="AlphaFoldDB" id="A0A4V2PRS4"/>
<reference evidence="13 14" key="1">
    <citation type="submission" date="2019-03" db="EMBL/GenBank/DDBJ databases">
        <title>Genomic Encyclopedia of Type Strains, Phase IV (KMG-IV): sequencing the most valuable type-strain genomes for metagenomic binning, comparative biology and taxonomic classification.</title>
        <authorList>
            <person name="Goeker M."/>
        </authorList>
    </citation>
    <scope>NUCLEOTIDE SEQUENCE [LARGE SCALE GENOMIC DNA]</scope>
    <source>
        <strain evidence="13 14">DSM 24984</strain>
    </source>
</reference>
<dbReference type="CDD" id="cd18809">
    <property type="entry name" value="SF1_C_RecD"/>
    <property type="match status" value="1"/>
</dbReference>
<evidence type="ECO:0000256" key="6">
    <source>
        <dbReference type="ARBA" id="ARBA00022839"/>
    </source>
</evidence>
<dbReference type="Gene3D" id="1.10.10.1020">
    <property type="entry name" value="RecBCD complex, subunit RecD, N-terminal domain"/>
    <property type="match status" value="1"/>
</dbReference>
<keyword evidence="2 11" id="KW-0547">Nucleotide-binding</keyword>
<comment type="function">
    <text evidence="11">A helicase/nuclease that prepares dsDNA breaks (DSB) for recombinational DNA repair. Binds to DSBs and unwinds DNA via a highly rapid and processive ATP-dependent bidirectional helicase activity. Unwinds dsDNA until it encounters a Chi (crossover hotspot instigator) sequence from the 3' direction. Cuts ssDNA a few nucleotides 3' to the Chi site. The properties and activities of the enzyme are changed at Chi. The Chi-altered holoenzyme produces a long 3'-ssDNA overhang and facilitates RecA-binding to the ssDNA for homologous DNA recombination and repair. Holoenzyme degrades any linearized DNA that is unable to undergo homologous recombination. In the holoenzyme this subunit has ssDNA-dependent ATPase and 5'-3' helicase activity. When added to pre-assembled RecBC greatly stimulates nuclease activity and augments holoenzyme processivity. Negatively regulates the RecA-loading ability of RecBCD.</text>
</comment>
<keyword evidence="7 11" id="KW-0067">ATP-binding</keyword>
<evidence type="ECO:0000256" key="3">
    <source>
        <dbReference type="ARBA" id="ARBA00022763"/>
    </source>
</evidence>
<keyword evidence="4 11" id="KW-0378">Hydrolase</keyword>
<evidence type="ECO:0000256" key="8">
    <source>
        <dbReference type="ARBA" id="ARBA00023125"/>
    </source>
</evidence>
<evidence type="ECO:0000313" key="14">
    <source>
        <dbReference type="Proteomes" id="UP000294614"/>
    </source>
</evidence>
<comment type="caution">
    <text evidence="13">The sequence shown here is derived from an EMBL/GenBank/DDBJ whole genome shotgun (WGS) entry which is preliminary data.</text>
</comment>
<dbReference type="InterPro" id="IPR003593">
    <property type="entry name" value="AAA+_ATPase"/>
</dbReference>
<dbReference type="Pfam" id="PF21185">
    <property type="entry name" value="RecD_N"/>
    <property type="match status" value="1"/>
</dbReference>
<dbReference type="HAMAP" id="MF_01487">
    <property type="entry name" value="RecD"/>
    <property type="match status" value="1"/>
</dbReference>
<dbReference type="Pfam" id="PF13538">
    <property type="entry name" value="UvrD_C_2"/>
    <property type="match status" value="1"/>
</dbReference>
<dbReference type="InterPro" id="IPR049550">
    <property type="entry name" value="RecD_N"/>
</dbReference>
<dbReference type="GO" id="GO:0003677">
    <property type="term" value="F:DNA binding"/>
    <property type="evidence" value="ECO:0007669"/>
    <property type="project" value="UniProtKB-UniRule"/>
</dbReference>
<keyword evidence="3 11" id="KW-0227">DNA damage</keyword>
<keyword evidence="14" id="KW-1185">Reference proteome</keyword>
<organism evidence="13 14">
    <name type="scientific">Seleniivibrio woodruffii</name>
    <dbReference type="NCBI Taxonomy" id="1078050"/>
    <lineage>
        <taxon>Bacteria</taxon>
        <taxon>Pseudomonadati</taxon>
        <taxon>Deferribacterota</taxon>
        <taxon>Deferribacteres</taxon>
        <taxon>Deferribacterales</taxon>
        <taxon>Geovibrionaceae</taxon>
        <taxon>Seleniivibrio</taxon>
    </lineage>
</organism>
<comment type="subunit">
    <text evidence="11">Heterotrimer of RecB, RecC and RecD. All subunits contribute to DNA-binding.</text>
</comment>
<evidence type="ECO:0000256" key="4">
    <source>
        <dbReference type="ARBA" id="ARBA00022801"/>
    </source>
</evidence>
<keyword evidence="8 11" id="KW-0238">DNA-binding</keyword>
<protein>
    <recommendedName>
        <fullName evidence="11">RecBCD enzyme subunit RecD</fullName>
        <ecNumber evidence="11">5.6.2.3</ecNumber>
    </recommendedName>
    <alternativeName>
        <fullName evidence="11">DNA 5'-3' helicase subunit RecD</fullName>
    </alternativeName>
    <alternativeName>
        <fullName evidence="11">Exonuclease V subunit RecD</fullName>
        <shortName evidence="11">ExoV subunit RecD</shortName>
    </alternativeName>
    <alternativeName>
        <fullName evidence="11">Helicase/nuclease RecBCD subunit RecD</fullName>
    </alternativeName>
</protein>
<evidence type="ECO:0000256" key="9">
    <source>
        <dbReference type="ARBA" id="ARBA00023204"/>
    </source>
</evidence>
<keyword evidence="9 11" id="KW-0234">DNA repair</keyword>
<dbReference type="GO" id="GO:0016887">
    <property type="term" value="F:ATP hydrolysis activity"/>
    <property type="evidence" value="ECO:0007669"/>
    <property type="project" value="RHEA"/>
</dbReference>
<dbReference type="GO" id="GO:0017116">
    <property type="term" value="F:single-stranded DNA helicase activity"/>
    <property type="evidence" value="ECO:0007669"/>
    <property type="project" value="TreeGrafter"/>
</dbReference>
<dbReference type="Pfam" id="PF13245">
    <property type="entry name" value="AAA_19"/>
    <property type="match status" value="1"/>
</dbReference>
<evidence type="ECO:0000256" key="2">
    <source>
        <dbReference type="ARBA" id="ARBA00022741"/>
    </source>
</evidence>
<dbReference type="NCBIfam" id="TIGR01447">
    <property type="entry name" value="recD"/>
    <property type="match status" value="1"/>
</dbReference>
<proteinExistence type="inferred from homology"/>
<keyword evidence="1 11" id="KW-0540">Nuclease</keyword>
<evidence type="ECO:0000256" key="11">
    <source>
        <dbReference type="HAMAP-Rule" id="MF_01487"/>
    </source>
</evidence>
<keyword evidence="6 11" id="KW-0269">Exonuclease</keyword>
<dbReference type="GO" id="GO:0005524">
    <property type="term" value="F:ATP binding"/>
    <property type="evidence" value="ECO:0007669"/>
    <property type="project" value="UniProtKB-UniRule"/>
</dbReference>
<keyword evidence="5 11" id="KW-0347">Helicase</keyword>
<comment type="catalytic activity">
    <reaction evidence="11">
        <text>ATP + H2O = ADP + phosphate + H(+)</text>
        <dbReference type="Rhea" id="RHEA:13065"/>
        <dbReference type="ChEBI" id="CHEBI:15377"/>
        <dbReference type="ChEBI" id="CHEBI:15378"/>
        <dbReference type="ChEBI" id="CHEBI:30616"/>
        <dbReference type="ChEBI" id="CHEBI:43474"/>
        <dbReference type="ChEBI" id="CHEBI:456216"/>
        <dbReference type="EC" id="5.6.2.3"/>
    </reaction>
</comment>
<dbReference type="GO" id="GO:0000724">
    <property type="term" value="P:double-strand break repair via homologous recombination"/>
    <property type="evidence" value="ECO:0007669"/>
    <property type="project" value="UniProtKB-UniRule"/>
</dbReference>
<dbReference type="PANTHER" id="PTHR43788">
    <property type="entry name" value="DNA2/NAM7 HELICASE FAMILY MEMBER"/>
    <property type="match status" value="1"/>
</dbReference>
<dbReference type="SMART" id="SM00382">
    <property type="entry name" value="AAA"/>
    <property type="match status" value="1"/>
</dbReference>
<name>A0A4V2PRS4_9BACT</name>
<feature type="domain" description="AAA+ ATPase" evidence="12">
    <location>
        <begin position="157"/>
        <end position="350"/>
    </location>
</feature>
<evidence type="ECO:0000256" key="5">
    <source>
        <dbReference type="ARBA" id="ARBA00022806"/>
    </source>
</evidence>
<dbReference type="RefSeq" id="WP_132874110.1">
    <property type="nucleotide sequence ID" value="NZ_SMGG01000005.1"/>
</dbReference>
<dbReference type="EC" id="5.6.2.3" evidence="11"/>
<evidence type="ECO:0000313" key="13">
    <source>
        <dbReference type="EMBL" id="TCK59961.1"/>
    </source>
</evidence>
<dbReference type="InterPro" id="IPR006344">
    <property type="entry name" value="RecD"/>
</dbReference>
<dbReference type="InterPro" id="IPR027417">
    <property type="entry name" value="P-loop_NTPase"/>
</dbReference>
<dbReference type="SUPFAM" id="SSF52540">
    <property type="entry name" value="P-loop containing nucleoside triphosphate hydrolases"/>
    <property type="match status" value="2"/>
</dbReference>
<dbReference type="OrthoDB" id="9803432at2"/>
<evidence type="ECO:0000256" key="7">
    <source>
        <dbReference type="ARBA" id="ARBA00022840"/>
    </source>
</evidence>
<dbReference type="PANTHER" id="PTHR43788:SF6">
    <property type="entry name" value="DNA HELICASE B"/>
    <property type="match status" value="1"/>
</dbReference>
<dbReference type="InterPro" id="IPR027785">
    <property type="entry name" value="UvrD-like_helicase_C"/>
</dbReference>
<dbReference type="GO" id="GO:0008854">
    <property type="term" value="F:exodeoxyribonuclease V activity"/>
    <property type="evidence" value="ECO:0007669"/>
    <property type="project" value="InterPro"/>
</dbReference>
<dbReference type="GO" id="GO:0009338">
    <property type="term" value="C:exodeoxyribonuclease V complex"/>
    <property type="evidence" value="ECO:0007669"/>
    <property type="project" value="InterPro"/>
</dbReference>
<comment type="miscellaneous">
    <text evidence="11">In the RecBCD complex, RecB has a slow 3'-5' helicase, an exonuclease activity and loads RecA onto ssDNA, RecD has a fast 5'-3' helicase activity, while RecC stimulates the ATPase and processivity of the RecB helicase and contributes to recognition of the Chi site.</text>
</comment>
<evidence type="ECO:0000256" key="1">
    <source>
        <dbReference type="ARBA" id="ARBA00022722"/>
    </source>
</evidence>
<keyword evidence="10 11" id="KW-0413">Isomerase</keyword>
<sequence length="574" mass="63537">MNTADRLYEEGYLRDIDIQFSKQMCAVFGYDDAYLFFAVLFYAVSSAHTCLKTDRLDILPFYAENKDELETAFSAENIQKIALTGAVSDRDNAPVIFSGSRLYLASFYRSERIVGDFIRRNCETPVQHDLTRLKDLLEKEFGEGENMQKAAALCACLSPFCVITGGPGTGKTTTVRKLLNVLKGLSEKPLNIAVTAPTGKAAFRLTESLAEADAGLKAITLHRLLGISGSRDRSRFSPEHPLAYDIVVVDEASMVDLRMMSELVSSLSPDARLILLGDKDQLSSVMPGSVLGDICTASDTENFTQERAQLIKDYAETSVAGTSATAVSDITVALSVSRRFDDTLGIGRLAKACRDGDFESAMDVMLSDSSKQIEFLNADTDMKGFFRDYFIDFHRRVTAAETPQHMLSAAAQSVILCPNVKGKGGTESLNTAALSALAREGMRNSTEKYFHGQPVMITENDYNLNLFNGETGLIVRQDGIRAYFQNRDKPVAVMRMPVWSNVYAMTVHKSQGSEFEHVILVLPEWESPIATRELFYTAVTRAKNRLTVISTPDAVKMYLSRRSERFSGLSDYLK</sequence>
<evidence type="ECO:0000256" key="10">
    <source>
        <dbReference type="ARBA" id="ARBA00023235"/>
    </source>
</evidence>
<dbReference type="InterPro" id="IPR050534">
    <property type="entry name" value="Coronavir_polyprotein_1ab"/>
</dbReference>
<accession>A0A4V2PRS4</accession>
<dbReference type="InterPro" id="IPR041851">
    <property type="entry name" value="RecD_N_sf"/>
</dbReference>
<dbReference type="CDD" id="cd17933">
    <property type="entry name" value="DEXSc_RecD-like"/>
    <property type="match status" value="1"/>
</dbReference>
<dbReference type="Proteomes" id="UP000294614">
    <property type="component" value="Unassembled WGS sequence"/>
</dbReference>